<dbReference type="PANTHER" id="PTHR23074">
    <property type="entry name" value="AAA DOMAIN-CONTAINING"/>
    <property type="match status" value="1"/>
</dbReference>
<dbReference type="InterPro" id="IPR041569">
    <property type="entry name" value="AAA_lid_3"/>
</dbReference>
<comment type="similarity">
    <text evidence="1 4">Belongs to the AAA ATPase family.</text>
</comment>
<evidence type="ECO:0000259" key="6">
    <source>
        <dbReference type="SMART" id="SM00382"/>
    </source>
</evidence>
<protein>
    <recommendedName>
        <fullName evidence="6">AAA+ ATPase domain-containing protein</fullName>
    </recommendedName>
</protein>
<reference evidence="7" key="1">
    <citation type="submission" date="2021-05" db="EMBL/GenBank/DDBJ databases">
        <title>The genome of the haptophyte Pavlova lutheri (Diacronema luteri, Pavlovales) - a model for lipid biosynthesis in eukaryotic algae.</title>
        <authorList>
            <person name="Hulatt C.J."/>
            <person name="Posewitz M.C."/>
        </authorList>
    </citation>
    <scope>NUCLEOTIDE SEQUENCE</scope>
    <source>
        <strain evidence="7">NIVA-4/92</strain>
    </source>
</reference>
<dbReference type="GO" id="GO:0005524">
    <property type="term" value="F:ATP binding"/>
    <property type="evidence" value="ECO:0007669"/>
    <property type="project" value="UniProtKB-KW"/>
</dbReference>
<dbReference type="SMART" id="SM00382">
    <property type="entry name" value="AAA"/>
    <property type="match status" value="1"/>
</dbReference>
<feature type="region of interest" description="Disordered" evidence="5">
    <location>
        <begin position="146"/>
        <end position="165"/>
    </location>
</feature>
<proteinExistence type="inferred from homology"/>
<evidence type="ECO:0000256" key="5">
    <source>
        <dbReference type="SAM" id="MobiDB-lite"/>
    </source>
</evidence>
<dbReference type="Pfam" id="PF17862">
    <property type="entry name" value="AAA_lid_3"/>
    <property type="match status" value="1"/>
</dbReference>
<keyword evidence="3 4" id="KW-0067">ATP-binding</keyword>
<evidence type="ECO:0000256" key="2">
    <source>
        <dbReference type="ARBA" id="ARBA00022741"/>
    </source>
</evidence>
<dbReference type="FunFam" id="1.10.8.60:FF:000022">
    <property type="entry name" value="Fidgetin like 1"/>
    <property type="match status" value="1"/>
</dbReference>
<feature type="region of interest" description="Disordered" evidence="5">
    <location>
        <begin position="224"/>
        <end position="266"/>
    </location>
</feature>
<evidence type="ECO:0000256" key="1">
    <source>
        <dbReference type="ARBA" id="ARBA00006914"/>
    </source>
</evidence>
<dbReference type="GO" id="GO:0016887">
    <property type="term" value="F:ATP hydrolysis activity"/>
    <property type="evidence" value="ECO:0007669"/>
    <property type="project" value="InterPro"/>
</dbReference>
<dbReference type="Pfam" id="PF00004">
    <property type="entry name" value="AAA"/>
    <property type="match status" value="1"/>
</dbReference>
<evidence type="ECO:0000313" key="8">
    <source>
        <dbReference type="Proteomes" id="UP000751190"/>
    </source>
</evidence>
<organism evidence="7 8">
    <name type="scientific">Diacronema lutheri</name>
    <name type="common">Unicellular marine alga</name>
    <name type="synonym">Monochrysis lutheri</name>
    <dbReference type="NCBI Taxonomy" id="2081491"/>
    <lineage>
        <taxon>Eukaryota</taxon>
        <taxon>Haptista</taxon>
        <taxon>Haptophyta</taxon>
        <taxon>Pavlovophyceae</taxon>
        <taxon>Pavlovales</taxon>
        <taxon>Pavlovaceae</taxon>
        <taxon>Diacronema</taxon>
    </lineage>
</organism>
<dbReference type="InterPro" id="IPR050304">
    <property type="entry name" value="MT-severing_AAA_ATPase"/>
</dbReference>
<dbReference type="EMBL" id="JAGTXO010000014">
    <property type="protein sequence ID" value="KAG8464118.1"/>
    <property type="molecule type" value="Genomic_DNA"/>
</dbReference>
<keyword evidence="8" id="KW-1185">Reference proteome</keyword>
<dbReference type="PROSITE" id="PS00674">
    <property type="entry name" value="AAA"/>
    <property type="match status" value="1"/>
</dbReference>
<dbReference type="InterPro" id="IPR027417">
    <property type="entry name" value="P-loop_NTPase"/>
</dbReference>
<evidence type="ECO:0000256" key="4">
    <source>
        <dbReference type="RuleBase" id="RU003651"/>
    </source>
</evidence>
<dbReference type="PANTHER" id="PTHR23074:SF17">
    <property type="entry name" value="FIDGETIN-LIKE PROTEIN 1"/>
    <property type="match status" value="1"/>
</dbReference>
<feature type="compositionally biased region" description="Basic and acidic residues" evidence="5">
    <location>
        <begin position="129"/>
        <end position="140"/>
    </location>
</feature>
<dbReference type="FunFam" id="3.40.50.300:FF:000093">
    <property type="entry name" value="Fidgetin-like 1"/>
    <property type="match status" value="1"/>
</dbReference>
<dbReference type="OrthoDB" id="10251136at2759"/>
<accession>A0A8J5XCK2</accession>
<dbReference type="Proteomes" id="UP000751190">
    <property type="component" value="Unassembled WGS sequence"/>
</dbReference>
<feature type="compositionally biased region" description="Gly residues" evidence="5">
    <location>
        <begin position="230"/>
        <end position="248"/>
    </location>
</feature>
<dbReference type="InterPro" id="IPR003959">
    <property type="entry name" value="ATPase_AAA_core"/>
</dbReference>
<comment type="caution">
    <text evidence="7">The sequence shown here is derived from an EMBL/GenBank/DDBJ whole genome shotgun (WGS) entry which is preliminary data.</text>
</comment>
<dbReference type="InterPro" id="IPR003960">
    <property type="entry name" value="ATPase_AAA_CS"/>
</dbReference>
<gene>
    <name evidence="7" type="ORF">KFE25_000286</name>
</gene>
<dbReference type="Gene3D" id="3.40.50.300">
    <property type="entry name" value="P-loop containing nucleotide triphosphate hydrolases"/>
    <property type="match status" value="1"/>
</dbReference>
<sequence length="591" mass="61597">MAACALAPQTCEERASALLDELLALPCYAHLRDIVPPSLPPQHLPPDASHGVRAPDHFTPAGAAASNGRLGDECAAEIADGDARAHARPPFGCGFAPPAPPPHRPPNHQHALGGAADLARGARGMHGSGEGDRARRDDGERAVALHSRPLLSAVEGDEPPSAAGAGRFMTAHDKMVADGAAKRGGGARGGGYGGAQLDAGHGARGGAGRSLGVKRARGVNAGFVSPFAREGGGSPGDRGGGGGGGGGLAPDRSRGGGDGADGEGESEYKGVEKRMADMILNEVLDKSPGVRWGDVAGLDFAKQSVMEAVVWPIQRPDLFTGLRQPSKGLLLFGPPGTGKTLIGKAIATESGATFFSISASSLMSKWIGEAEKMVRALFTVARGHLPAVIFVDEIDSLLCQRSEGDQDSTRRVKTEFLVQLDGAATDPRDRLLLIGATNRPQELDEAARRRMQKRLYIPLPDAAARRTMMANWLTGLPISMSAAEYDDVVARTDGYSGSDMHALCREAAMGPMRDPGCDIRVMSSDAVRPIELRDFELAVCQVRASVAADQLGALVEWDKQYGSFSGAARARDEYGGLPMACAVAMTGTPST</sequence>
<dbReference type="InterPro" id="IPR003593">
    <property type="entry name" value="AAA+_ATPase"/>
</dbReference>
<feature type="domain" description="AAA+ ATPase" evidence="6">
    <location>
        <begin position="325"/>
        <end position="461"/>
    </location>
</feature>
<dbReference type="SUPFAM" id="SSF52540">
    <property type="entry name" value="P-loop containing nucleoside triphosphate hydrolases"/>
    <property type="match status" value="1"/>
</dbReference>
<dbReference type="Gene3D" id="1.10.8.60">
    <property type="match status" value="1"/>
</dbReference>
<name>A0A8J5XCK2_DIALT</name>
<keyword evidence="2 4" id="KW-0547">Nucleotide-binding</keyword>
<evidence type="ECO:0000313" key="7">
    <source>
        <dbReference type="EMBL" id="KAG8464118.1"/>
    </source>
</evidence>
<feature type="region of interest" description="Disordered" evidence="5">
    <location>
        <begin position="39"/>
        <end position="67"/>
    </location>
</feature>
<feature type="region of interest" description="Disordered" evidence="5">
    <location>
        <begin position="120"/>
        <end position="140"/>
    </location>
</feature>
<evidence type="ECO:0000256" key="3">
    <source>
        <dbReference type="ARBA" id="ARBA00022840"/>
    </source>
</evidence>
<dbReference type="AlphaFoldDB" id="A0A8J5XCK2"/>